<organism evidence="3 4">
    <name type="scientific">Phytophthora fragariae</name>
    <dbReference type="NCBI Taxonomy" id="53985"/>
    <lineage>
        <taxon>Eukaryota</taxon>
        <taxon>Sar</taxon>
        <taxon>Stramenopiles</taxon>
        <taxon>Oomycota</taxon>
        <taxon>Peronosporomycetes</taxon>
        <taxon>Peronosporales</taxon>
        <taxon>Peronosporaceae</taxon>
        <taxon>Phytophthora</taxon>
    </lineage>
</organism>
<evidence type="ECO:0000256" key="2">
    <source>
        <dbReference type="SAM" id="MobiDB-lite"/>
    </source>
</evidence>
<proteinExistence type="predicted"/>
<name>A0A6G0R601_9STRA</name>
<dbReference type="EMBL" id="QXFY01001369">
    <property type="protein sequence ID" value="KAE9319653.1"/>
    <property type="molecule type" value="Genomic_DNA"/>
</dbReference>
<gene>
    <name evidence="3" type="ORF">PF008_g18220</name>
</gene>
<sequence>MHRDAQTELTRLRSTHAAATADLIQTVKDRDAARADASRYRDDASDLRTSASLTSLSVSRTPHPNVFAALSERQLAAAAKSHVDPAKQLADANRRWGDLQHSNRVLLRERDAAREARDQIRRSHDTLQREFEVARQKLAVVASTVGIQPAADMGSSGQAAALRSLRANTADPPGQRSGSDLQGGPPAELGGVGPQDDAPLPSSKRPRGSPASPESSPAPPAKRRVAPLSSNAGGGSGSAEDDPSNPMDLTQDDEPPAGDGVVSDDGGHDPADDSGSEVSHQSSMKKGAATDSGNDDVG</sequence>
<comment type="caution">
    <text evidence="3">The sequence shown here is derived from an EMBL/GenBank/DDBJ whole genome shotgun (WGS) entry which is preliminary data.</text>
</comment>
<feature type="region of interest" description="Disordered" evidence="2">
    <location>
        <begin position="168"/>
        <end position="298"/>
    </location>
</feature>
<dbReference type="AlphaFoldDB" id="A0A6G0R601"/>
<dbReference type="Proteomes" id="UP000486351">
    <property type="component" value="Unassembled WGS sequence"/>
</dbReference>
<accession>A0A6G0R601</accession>
<reference evidence="3 4" key="1">
    <citation type="submission" date="2018-09" db="EMBL/GenBank/DDBJ databases">
        <title>Genomic investigation of the strawberry pathogen Phytophthora fragariae indicates pathogenicity is determined by transcriptional variation in three key races.</title>
        <authorList>
            <person name="Adams T.M."/>
            <person name="Armitage A.D."/>
            <person name="Sobczyk M.K."/>
            <person name="Bates H.J."/>
            <person name="Dunwell J.M."/>
            <person name="Nellist C.F."/>
            <person name="Harrison R.J."/>
        </authorList>
    </citation>
    <scope>NUCLEOTIDE SEQUENCE [LARGE SCALE GENOMIC DNA]</scope>
    <source>
        <strain evidence="3 4">NOV-77</strain>
    </source>
</reference>
<feature type="coiled-coil region" evidence="1">
    <location>
        <begin position="110"/>
        <end position="137"/>
    </location>
</feature>
<evidence type="ECO:0000256" key="1">
    <source>
        <dbReference type="SAM" id="Coils"/>
    </source>
</evidence>
<protein>
    <submittedName>
        <fullName evidence="3">Uncharacterized protein</fullName>
    </submittedName>
</protein>
<keyword evidence="1" id="KW-0175">Coiled coil</keyword>
<evidence type="ECO:0000313" key="3">
    <source>
        <dbReference type="EMBL" id="KAE9319653.1"/>
    </source>
</evidence>
<evidence type="ECO:0000313" key="4">
    <source>
        <dbReference type="Proteomes" id="UP000486351"/>
    </source>
</evidence>